<proteinExistence type="predicted"/>
<evidence type="ECO:0000313" key="7">
    <source>
        <dbReference type="Proteomes" id="UP000814243"/>
    </source>
</evidence>
<feature type="domain" description="PHD-type" evidence="5">
    <location>
        <begin position="2"/>
        <end position="59"/>
    </location>
</feature>
<dbReference type="PROSITE" id="PS01359">
    <property type="entry name" value="ZF_PHD_1"/>
    <property type="match status" value="1"/>
</dbReference>
<dbReference type="Gene3D" id="3.30.40.10">
    <property type="entry name" value="Zinc/RING finger domain, C3HC4 (zinc finger)"/>
    <property type="match status" value="1"/>
</dbReference>
<name>A0A922MIK1_SPOEX</name>
<evidence type="ECO:0000259" key="5">
    <source>
        <dbReference type="PROSITE" id="PS50016"/>
    </source>
</evidence>
<comment type="caution">
    <text evidence="6">The sequence shown here is derived from an EMBL/GenBank/DDBJ whole genome shotgun (WGS) entry which is preliminary data.</text>
</comment>
<dbReference type="InterPro" id="IPR019786">
    <property type="entry name" value="Zinc_finger_PHD-type_CS"/>
</dbReference>
<dbReference type="InterPro" id="IPR001965">
    <property type="entry name" value="Znf_PHD"/>
</dbReference>
<evidence type="ECO:0000256" key="3">
    <source>
        <dbReference type="ARBA" id="ARBA00022833"/>
    </source>
</evidence>
<dbReference type="SMART" id="SM00249">
    <property type="entry name" value="PHD"/>
    <property type="match status" value="1"/>
</dbReference>
<accession>A0A922MIK1</accession>
<dbReference type="InterPro" id="IPR013083">
    <property type="entry name" value="Znf_RING/FYVE/PHD"/>
</dbReference>
<dbReference type="EMBL" id="JACEFF010000447">
    <property type="protein sequence ID" value="KAH9637466.1"/>
    <property type="molecule type" value="Genomic_DNA"/>
</dbReference>
<evidence type="ECO:0000256" key="1">
    <source>
        <dbReference type="ARBA" id="ARBA00022723"/>
    </source>
</evidence>
<protein>
    <recommendedName>
        <fullName evidence="5">PHD-type domain-containing protein</fullName>
    </recommendedName>
</protein>
<keyword evidence="3" id="KW-0862">Zinc</keyword>
<evidence type="ECO:0000256" key="4">
    <source>
        <dbReference type="PROSITE-ProRule" id="PRU00146"/>
    </source>
</evidence>
<organism evidence="6 7">
    <name type="scientific">Spodoptera exigua</name>
    <name type="common">Beet armyworm</name>
    <name type="synonym">Noctua fulgens</name>
    <dbReference type="NCBI Taxonomy" id="7107"/>
    <lineage>
        <taxon>Eukaryota</taxon>
        <taxon>Metazoa</taxon>
        <taxon>Ecdysozoa</taxon>
        <taxon>Arthropoda</taxon>
        <taxon>Hexapoda</taxon>
        <taxon>Insecta</taxon>
        <taxon>Pterygota</taxon>
        <taxon>Neoptera</taxon>
        <taxon>Endopterygota</taxon>
        <taxon>Lepidoptera</taxon>
        <taxon>Glossata</taxon>
        <taxon>Ditrysia</taxon>
        <taxon>Noctuoidea</taxon>
        <taxon>Noctuidae</taxon>
        <taxon>Amphipyrinae</taxon>
        <taxon>Spodoptera</taxon>
    </lineage>
</organism>
<dbReference type="InterPro" id="IPR019787">
    <property type="entry name" value="Znf_PHD-finger"/>
</dbReference>
<dbReference type="SUPFAM" id="SSF57903">
    <property type="entry name" value="FYVE/PHD zinc finger"/>
    <property type="match status" value="1"/>
</dbReference>
<dbReference type="GO" id="GO:0008270">
    <property type="term" value="F:zinc ion binding"/>
    <property type="evidence" value="ECO:0007669"/>
    <property type="project" value="UniProtKB-KW"/>
</dbReference>
<sequence length="453" mass="50301">MPSNCAACTSPIKNIFMECANGKCRKKYHLDCLEISVAVFNNYTQEFKRGWMCPECLCARPKRGNSETPIRSLDFKLSSTTPLNSINALRGSQIHVTPTIMDTDTTLLEELRQFRSEMIKRMDSQANAITLLLNQFSQTKQELDNVIKVMRVLEEKVDARLTQNSTEMLSKSTPSTISAEIVSIENNSKSSTKTTNTYAKTLKVNKGGATKSAVKPVASTSVTDEKTSADSFTVDNDKDSGWTTVRRRKSNRQPREVGVGTNIELTGIQATEKKKFLHVWRLHTETTIEAITDHVRNVCGLDVNIKIDKIKHSTERDYSSFVIGVPESYFDKLNTSDMWPTNAEFSRQLDLVLSTGFSEALTVSVADEPIVPIDSYHPPLAVCVRLGTALPAHAPPVANCSSSMSIVTDDNDKLTDGTDDSVREEERVVEVPFERRFSIFGCVVEHGFPAVVG</sequence>
<keyword evidence="2 4" id="KW-0863">Zinc-finger</keyword>
<reference evidence="6" key="1">
    <citation type="journal article" date="2021" name="G3 (Bethesda)">
        <title>Genome and transcriptome analysis of the beet armyworm Spodoptera exigua reveals targets for pest control. .</title>
        <authorList>
            <person name="Simon S."/>
            <person name="Breeschoten T."/>
            <person name="Jansen H.J."/>
            <person name="Dirks R.P."/>
            <person name="Schranz M.E."/>
            <person name="Ros V.I.D."/>
        </authorList>
    </citation>
    <scope>NUCLEOTIDE SEQUENCE</scope>
    <source>
        <strain evidence="6">TB_SE_WUR_2020</strain>
    </source>
</reference>
<gene>
    <name evidence="6" type="ORF">HF086_012079</name>
</gene>
<dbReference type="Proteomes" id="UP000814243">
    <property type="component" value="Unassembled WGS sequence"/>
</dbReference>
<dbReference type="AlphaFoldDB" id="A0A922MIK1"/>
<dbReference type="InterPro" id="IPR011011">
    <property type="entry name" value="Znf_FYVE_PHD"/>
</dbReference>
<evidence type="ECO:0000313" key="6">
    <source>
        <dbReference type="EMBL" id="KAH9637466.1"/>
    </source>
</evidence>
<dbReference type="PROSITE" id="PS50016">
    <property type="entry name" value="ZF_PHD_2"/>
    <property type="match status" value="1"/>
</dbReference>
<evidence type="ECO:0000256" key="2">
    <source>
        <dbReference type="ARBA" id="ARBA00022771"/>
    </source>
</evidence>
<keyword evidence="1" id="KW-0479">Metal-binding</keyword>